<protein>
    <submittedName>
        <fullName evidence="2">28801_t:CDS:1</fullName>
    </submittedName>
</protein>
<feature type="compositionally biased region" description="Basic residues" evidence="1">
    <location>
        <begin position="359"/>
        <end position="369"/>
    </location>
</feature>
<proteinExistence type="predicted"/>
<dbReference type="PANTHER" id="PTHR31669:SF251">
    <property type="entry name" value="PROTEIN FAR1-RELATED SEQUENCE"/>
    <property type="match status" value="1"/>
</dbReference>
<keyword evidence="3" id="KW-1185">Reference proteome</keyword>
<sequence length="398" mass="45880">MALSIFVSIDNNFKTRILAQALIKYKTFADYNWILQKTLEATDNLPPMVLFMDGDPAMLAAKAKSKLHGDKIKNFIKDFYYMCNSYNQSQFESKYEKMVAKYELCQNYLKKKLYPNCESWTRYSIAKIFIAGVKSTQRVESINNKEPQYTRLNDYYGSNPSTGLLLTYTTIFKDIDSVLKEYLSPIPLSLQRAQIKQALLYQGLLITIDQVKELKNDFDNAVKHIYDMPQVRLQELLSNIDSNEVQEIWKINHIAVSPKPHYVMILINKRIEFGTTMSVAKTSVQVAVAESAISELTGLLTQFITKYRRNTELNIEEIHQLNVGISESSSNLENNEQNPLGNHVNNNLPDILNPEYHKPRGHPPKRFKSSTKENNNLCTLSFSKTYSYSQEKDYNIRG</sequence>
<reference evidence="2 3" key="1">
    <citation type="submission" date="2021-06" db="EMBL/GenBank/DDBJ databases">
        <authorList>
            <person name="Kallberg Y."/>
            <person name="Tangrot J."/>
            <person name="Rosling A."/>
        </authorList>
    </citation>
    <scope>NUCLEOTIDE SEQUENCE [LARGE SCALE GENOMIC DNA]</scope>
    <source>
        <strain evidence="2 3">120-4 pot B 10/14</strain>
    </source>
</reference>
<dbReference type="Proteomes" id="UP000789901">
    <property type="component" value="Unassembled WGS sequence"/>
</dbReference>
<evidence type="ECO:0000313" key="3">
    <source>
        <dbReference type="Proteomes" id="UP000789901"/>
    </source>
</evidence>
<evidence type="ECO:0000256" key="1">
    <source>
        <dbReference type="SAM" id="MobiDB-lite"/>
    </source>
</evidence>
<feature type="region of interest" description="Disordered" evidence="1">
    <location>
        <begin position="354"/>
        <end position="373"/>
    </location>
</feature>
<dbReference type="EMBL" id="CAJVQB010034759">
    <property type="protein sequence ID" value="CAG8821606.1"/>
    <property type="molecule type" value="Genomic_DNA"/>
</dbReference>
<organism evidence="2 3">
    <name type="scientific">Gigaspora margarita</name>
    <dbReference type="NCBI Taxonomy" id="4874"/>
    <lineage>
        <taxon>Eukaryota</taxon>
        <taxon>Fungi</taxon>
        <taxon>Fungi incertae sedis</taxon>
        <taxon>Mucoromycota</taxon>
        <taxon>Glomeromycotina</taxon>
        <taxon>Glomeromycetes</taxon>
        <taxon>Diversisporales</taxon>
        <taxon>Gigasporaceae</taxon>
        <taxon>Gigaspora</taxon>
    </lineage>
</organism>
<evidence type="ECO:0000313" key="2">
    <source>
        <dbReference type="EMBL" id="CAG8821606.1"/>
    </source>
</evidence>
<accession>A0ABN7W8C4</accession>
<gene>
    <name evidence="2" type="ORF">GMARGA_LOCUS27869</name>
</gene>
<comment type="caution">
    <text evidence="2">The sequence shown here is derived from an EMBL/GenBank/DDBJ whole genome shotgun (WGS) entry which is preliminary data.</text>
</comment>
<dbReference type="InterPro" id="IPR031052">
    <property type="entry name" value="FHY3/FAR1"/>
</dbReference>
<name>A0ABN7W8C4_GIGMA</name>
<dbReference type="PANTHER" id="PTHR31669">
    <property type="entry name" value="PROTEIN FAR1-RELATED SEQUENCE 10-RELATED"/>
    <property type="match status" value="1"/>
</dbReference>